<dbReference type="EMBL" id="JACIJK010000013">
    <property type="protein sequence ID" value="MBB5716701.1"/>
    <property type="molecule type" value="Genomic_DNA"/>
</dbReference>
<sequence>METPTICQAVHKGRPREFCTDAALAAALRVFWSKGYEGASLSDLTEAMGITRPSLYAAFGNKEALFRKALDLYEAEKMAYISTALAEPTARAVVERLLRGAVDAQTGVSEPKGCLGVIHSVACGSEAEGIKAEVLARRASTQKAMTERFARAREEGDLPGHLEPEALTAYVVAILQGMAIQAGSGASREGLHQLVETSLAMWPGGEKETYHPVQKAVDASISA</sequence>
<dbReference type="AlphaFoldDB" id="A0A7W9BGC2"/>
<dbReference type="InterPro" id="IPR023772">
    <property type="entry name" value="DNA-bd_HTH_TetR-type_CS"/>
</dbReference>
<feature type="domain" description="HTH tetR-type" evidence="5">
    <location>
        <begin position="17"/>
        <end position="77"/>
    </location>
</feature>
<dbReference type="SUPFAM" id="SSF48498">
    <property type="entry name" value="Tetracyclin repressor-like, C-terminal domain"/>
    <property type="match status" value="1"/>
</dbReference>
<keyword evidence="1" id="KW-0805">Transcription regulation</keyword>
<evidence type="ECO:0000313" key="7">
    <source>
        <dbReference type="Proteomes" id="UP000546200"/>
    </source>
</evidence>
<dbReference type="SUPFAM" id="SSF46689">
    <property type="entry name" value="Homeodomain-like"/>
    <property type="match status" value="1"/>
</dbReference>
<dbReference type="PRINTS" id="PR00455">
    <property type="entry name" value="HTHTETR"/>
</dbReference>
<dbReference type="Gene3D" id="1.10.10.60">
    <property type="entry name" value="Homeodomain-like"/>
    <property type="match status" value="1"/>
</dbReference>
<dbReference type="PROSITE" id="PS01081">
    <property type="entry name" value="HTH_TETR_1"/>
    <property type="match status" value="1"/>
</dbReference>
<keyword evidence="2 4" id="KW-0238">DNA-binding</keyword>
<name>A0A7W9BGC2_9SPHN</name>
<evidence type="ECO:0000256" key="1">
    <source>
        <dbReference type="ARBA" id="ARBA00023015"/>
    </source>
</evidence>
<dbReference type="InterPro" id="IPR009057">
    <property type="entry name" value="Homeodomain-like_sf"/>
</dbReference>
<evidence type="ECO:0000256" key="4">
    <source>
        <dbReference type="PROSITE-ProRule" id="PRU00335"/>
    </source>
</evidence>
<protein>
    <submittedName>
        <fullName evidence="6">AcrR family transcriptional regulator</fullName>
    </submittedName>
</protein>
<gene>
    <name evidence="6" type="ORF">FHS94_003573</name>
</gene>
<dbReference type="Pfam" id="PF00440">
    <property type="entry name" value="TetR_N"/>
    <property type="match status" value="1"/>
</dbReference>
<accession>A0A7W9BGC2</accession>
<proteinExistence type="predicted"/>
<evidence type="ECO:0000256" key="2">
    <source>
        <dbReference type="ARBA" id="ARBA00023125"/>
    </source>
</evidence>
<dbReference type="InterPro" id="IPR001647">
    <property type="entry name" value="HTH_TetR"/>
</dbReference>
<dbReference type="PANTHER" id="PTHR47506:SF1">
    <property type="entry name" value="HTH-TYPE TRANSCRIPTIONAL REGULATOR YJDC"/>
    <property type="match status" value="1"/>
</dbReference>
<dbReference type="Proteomes" id="UP000546200">
    <property type="component" value="Unassembled WGS sequence"/>
</dbReference>
<organism evidence="6 7">
    <name type="scientific">Sphingomonas aerophila</name>
    <dbReference type="NCBI Taxonomy" id="1344948"/>
    <lineage>
        <taxon>Bacteria</taxon>
        <taxon>Pseudomonadati</taxon>
        <taxon>Pseudomonadota</taxon>
        <taxon>Alphaproteobacteria</taxon>
        <taxon>Sphingomonadales</taxon>
        <taxon>Sphingomonadaceae</taxon>
        <taxon>Sphingomonas</taxon>
    </lineage>
</organism>
<evidence type="ECO:0000259" key="5">
    <source>
        <dbReference type="PROSITE" id="PS50977"/>
    </source>
</evidence>
<dbReference type="PANTHER" id="PTHR47506">
    <property type="entry name" value="TRANSCRIPTIONAL REGULATORY PROTEIN"/>
    <property type="match status" value="1"/>
</dbReference>
<keyword evidence="3" id="KW-0804">Transcription</keyword>
<dbReference type="GO" id="GO:0003677">
    <property type="term" value="F:DNA binding"/>
    <property type="evidence" value="ECO:0007669"/>
    <property type="project" value="UniProtKB-UniRule"/>
</dbReference>
<dbReference type="InterPro" id="IPR036271">
    <property type="entry name" value="Tet_transcr_reg_TetR-rel_C_sf"/>
</dbReference>
<keyword evidence="7" id="KW-1185">Reference proteome</keyword>
<reference evidence="6 7" key="1">
    <citation type="submission" date="2020-08" db="EMBL/GenBank/DDBJ databases">
        <title>Genomic Encyclopedia of Type Strains, Phase IV (KMG-IV): sequencing the most valuable type-strain genomes for metagenomic binning, comparative biology and taxonomic classification.</title>
        <authorList>
            <person name="Goeker M."/>
        </authorList>
    </citation>
    <scope>NUCLEOTIDE SEQUENCE [LARGE SCALE GENOMIC DNA]</scope>
    <source>
        <strain evidence="6 7">DSM 100044</strain>
    </source>
</reference>
<evidence type="ECO:0000256" key="3">
    <source>
        <dbReference type="ARBA" id="ARBA00023163"/>
    </source>
</evidence>
<dbReference type="RefSeq" id="WP_184060203.1">
    <property type="nucleotide sequence ID" value="NZ_JACIJK010000013.1"/>
</dbReference>
<dbReference type="PROSITE" id="PS50977">
    <property type="entry name" value="HTH_TETR_2"/>
    <property type="match status" value="1"/>
</dbReference>
<dbReference type="Gene3D" id="1.10.357.10">
    <property type="entry name" value="Tetracycline Repressor, domain 2"/>
    <property type="match status" value="1"/>
</dbReference>
<feature type="DNA-binding region" description="H-T-H motif" evidence="4">
    <location>
        <begin position="40"/>
        <end position="59"/>
    </location>
</feature>
<evidence type="ECO:0000313" key="6">
    <source>
        <dbReference type="EMBL" id="MBB5716701.1"/>
    </source>
</evidence>
<comment type="caution">
    <text evidence="6">The sequence shown here is derived from an EMBL/GenBank/DDBJ whole genome shotgun (WGS) entry which is preliminary data.</text>
</comment>